<proteinExistence type="predicted"/>
<organism evidence="1 2">
    <name type="scientific">Bathymodiolus thermophilus thioautotrophic gill symbiont</name>
    <dbReference type="NCBI Taxonomy" id="2360"/>
    <lineage>
        <taxon>Bacteria</taxon>
        <taxon>Pseudomonadati</taxon>
        <taxon>Pseudomonadota</taxon>
        <taxon>Gammaproteobacteria</taxon>
        <taxon>sulfur-oxidizing symbionts</taxon>
    </lineage>
</organism>
<evidence type="ECO:0000313" key="1">
    <source>
        <dbReference type="EMBL" id="CAB5494956.1"/>
    </source>
</evidence>
<comment type="caution">
    <text evidence="1">The sequence shown here is derived from an EMBL/GenBank/DDBJ whole genome shotgun (WGS) entry which is preliminary data.</text>
</comment>
<dbReference type="AlphaFoldDB" id="A0A8H8XC44"/>
<dbReference type="Proteomes" id="UP000643672">
    <property type="component" value="Unassembled WGS sequence"/>
</dbReference>
<gene>
    <name evidence="1" type="ORF">THERMOS_198</name>
</gene>
<accession>A0A8H8XC44</accession>
<evidence type="ECO:0000313" key="2">
    <source>
        <dbReference type="Proteomes" id="UP000643672"/>
    </source>
</evidence>
<name>A0A8H8XC44_9GAMM</name>
<keyword evidence="2" id="KW-1185">Reference proteome</keyword>
<reference evidence="1 2" key="1">
    <citation type="submission" date="2020-05" db="EMBL/GenBank/DDBJ databases">
        <authorList>
            <person name="Petersen J."/>
            <person name="Sayavedra L."/>
        </authorList>
    </citation>
    <scope>NUCLEOTIDE SEQUENCE [LARGE SCALE GENOMIC DNA]</scope>
    <source>
        <strain evidence="1">B thermophilus SOXS</strain>
    </source>
</reference>
<protein>
    <submittedName>
        <fullName evidence="1">Uncharacterized protein</fullName>
    </submittedName>
</protein>
<dbReference type="EMBL" id="CAESAQ020000014">
    <property type="protein sequence ID" value="CAB5494956.1"/>
    <property type="molecule type" value="Genomic_DNA"/>
</dbReference>
<sequence length="54" mass="6309">MQKVGVFLKIGNRAEKGFSLFNIGLTCYQTGKKQQDWRAYNLPRKLHKRLVTLN</sequence>